<reference evidence="2" key="1">
    <citation type="journal article" date="2020" name="mSystems">
        <title>Genome- and Community-Level Interaction Insights into Carbon Utilization and Element Cycling Functions of Hydrothermarchaeota in Hydrothermal Sediment.</title>
        <authorList>
            <person name="Zhou Z."/>
            <person name="Liu Y."/>
            <person name="Xu W."/>
            <person name="Pan J."/>
            <person name="Luo Z.H."/>
            <person name="Li M."/>
        </authorList>
    </citation>
    <scope>NUCLEOTIDE SEQUENCE [LARGE SCALE GENOMIC DNA]</scope>
    <source>
        <strain evidence="2">SpSt-418</strain>
    </source>
</reference>
<protein>
    <submittedName>
        <fullName evidence="2">RSAM-associated Gly-rich repeat protein</fullName>
    </submittedName>
</protein>
<keyword evidence="1" id="KW-0732">Signal</keyword>
<dbReference type="AlphaFoldDB" id="A0A7C3KGT5"/>
<sequence>MNITTYTGLVGFFLALSALHVSEAAAMSYPTAAATDTTHSSQTVESRLTRLTEAIRQREALLPEGTTTPSEMLIAIGFANGGGGGGFANRSGGGGFANGGGGGGFVNINPWRNAWANGGGFLNRY</sequence>
<name>A0A7C3KGT5_9CYAN</name>
<dbReference type="InterPro" id="IPR026356">
    <property type="entry name" value="GrrA/OscA1_RiPP"/>
</dbReference>
<proteinExistence type="predicted"/>
<dbReference type="EMBL" id="DSRU01000324">
    <property type="protein sequence ID" value="HFN00487.1"/>
    <property type="molecule type" value="Genomic_DNA"/>
</dbReference>
<gene>
    <name evidence="2" type="primary">grrA</name>
    <name evidence="2" type="ORF">ENR64_22610</name>
</gene>
<organism evidence="2">
    <name type="scientific">Oscillatoriales cyanobacterium SpSt-418</name>
    <dbReference type="NCBI Taxonomy" id="2282169"/>
    <lineage>
        <taxon>Bacteria</taxon>
        <taxon>Bacillati</taxon>
        <taxon>Cyanobacteriota</taxon>
        <taxon>Cyanophyceae</taxon>
        <taxon>Oscillatoriophycideae</taxon>
        <taxon>Oscillatoriales</taxon>
    </lineage>
</organism>
<accession>A0A7C3KGT5</accession>
<evidence type="ECO:0000313" key="2">
    <source>
        <dbReference type="EMBL" id="HFN00487.1"/>
    </source>
</evidence>
<feature type="chain" id="PRO_5028323988" evidence="1">
    <location>
        <begin position="27"/>
        <end position="125"/>
    </location>
</feature>
<evidence type="ECO:0000256" key="1">
    <source>
        <dbReference type="SAM" id="SignalP"/>
    </source>
</evidence>
<dbReference type="NCBIfam" id="TIGR04260">
    <property type="entry name" value="Cyano_gly_rpt"/>
    <property type="match status" value="1"/>
</dbReference>
<feature type="signal peptide" evidence="1">
    <location>
        <begin position="1"/>
        <end position="26"/>
    </location>
</feature>
<comment type="caution">
    <text evidence="2">The sequence shown here is derived from an EMBL/GenBank/DDBJ whole genome shotgun (WGS) entry which is preliminary data.</text>
</comment>